<proteinExistence type="predicted"/>
<evidence type="ECO:0008006" key="2">
    <source>
        <dbReference type="Google" id="ProtNLM"/>
    </source>
</evidence>
<dbReference type="EMBL" id="LR797214">
    <property type="protein sequence ID" value="CAB4194682.1"/>
    <property type="molecule type" value="Genomic_DNA"/>
</dbReference>
<gene>
    <name evidence="1" type="ORF">UFOVP1267_5</name>
</gene>
<protein>
    <recommendedName>
        <fullName evidence="2">Gp6 domain containing protein</fullName>
    </recommendedName>
</protein>
<accession>A0A6J5RFD4</accession>
<organism evidence="1">
    <name type="scientific">uncultured Caudovirales phage</name>
    <dbReference type="NCBI Taxonomy" id="2100421"/>
    <lineage>
        <taxon>Viruses</taxon>
        <taxon>Duplodnaviria</taxon>
        <taxon>Heunggongvirae</taxon>
        <taxon>Uroviricota</taxon>
        <taxon>Caudoviricetes</taxon>
        <taxon>Peduoviridae</taxon>
        <taxon>Maltschvirus</taxon>
        <taxon>Maltschvirus maltsch</taxon>
    </lineage>
</organism>
<name>A0A6J5RFD4_9CAUD</name>
<sequence>MTQIYQVAHKTLLDNYAVLETLTPNEVYVGASIVVAGVDATFDGTVSVIAVPEYLFIGVDSYGDLLYNYEVPVPFQILYAKTAANVTRTTATGTITLGTVNCTWITAAQIEDWLGIGTASALDTTFLTQCAAASNAFCFQRRLESGYIDAKATSPSDAVTLGTIAYGAFLYRQRGAVTDFSSFDGLPSGNSVGLSPMIKQLLGIPRPQVA</sequence>
<reference evidence="1" key="1">
    <citation type="submission" date="2020-05" db="EMBL/GenBank/DDBJ databases">
        <authorList>
            <person name="Chiriac C."/>
            <person name="Salcher M."/>
            <person name="Ghai R."/>
            <person name="Kavagutti S V."/>
        </authorList>
    </citation>
    <scope>NUCLEOTIDE SEQUENCE</scope>
</reference>
<evidence type="ECO:0000313" key="1">
    <source>
        <dbReference type="EMBL" id="CAB4194682.1"/>
    </source>
</evidence>